<dbReference type="EMBL" id="RBUN01000169">
    <property type="protein sequence ID" value="RMV20143.1"/>
    <property type="molecule type" value="Genomic_DNA"/>
</dbReference>
<evidence type="ECO:0000313" key="3">
    <source>
        <dbReference type="EMBL" id="RMV20143.1"/>
    </source>
</evidence>
<dbReference type="Proteomes" id="UP000272703">
    <property type="component" value="Unassembled WGS sequence"/>
</dbReference>
<evidence type="ECO:0000313" key="2">
    <source>
        <dbReference type="EMBL" id="RMV17604.1"/>
    </source>
</evidence>
<proteinExistence type="predicted"/>
<reference evidence="4 5" key="1">
    <citation type="submission" date="2018-08" db="EMBL/GenBank/DDBJ databases">
        <title>Recombination of ecologically and evolutionarily significant loci maintains genetic cohesion in the Pseudomonas syringae species complex.</title>
        <authorList>
            <person name="Dillon M."/>
            <person name="Thakur S."/>
            <person name="Almeida R.N.D."/>
            <person name="Weir B.S."/>
            <person name="Guttman D.S."/>
        </authorList>
    </citation>
    <scope>NUCLEOTIDE SEQUENCE [LARGE SCALE GENOMIC DNA]</scope>
    <source>
        <strain evidence="2 5">ICMP 11895</strain>
        <strain evidence="3 6">ICMP 11897</strain>
        <strain evidence="1 4">ICMP 11899</strain>
    </source>
</reference>
<evidence type="ECO:0000313" key="4">
    <source>
        <dbReference type="Proteomes" id="UP000270795"/>
    </source>
</evidence>
<organism evidence="2 5">
    <name type="scientific">Pseudomonas savastanoi</name>
    <name type="common">Pseudomonas syringae pv. savastanoi</name>
    <dbReference type="NCBI Taxonomy" id="29438"/>
    <lineage>
        <taxon>Bacteria</taxon>
        <taxon>Pseudomonadati</taxon>
        <taxon>Pseudomonadota</taxon>
        <taxon>Gammaproteobacteria</taxon>
        <taxon>Pseudomonadales</taxon>
        <taxon>Pseudomonadaceae</taxon>
        <taxon>Pseudomonas</taxon>
    </lineage>
</organism>
<dbReference type="Proteomes" id="UP000270795">
    <property type="component" value="Unassembled WGS sequence"/>
</dbReference>
<dbReference type="RefSeq" id="WP_122235759.1">
    <property type="nucleotide sequence ID" value="NZ_RBUM01000264.1"/>
</dbReference>
<dbReference type="EMBL" id="RBUO01000211">
    <property type="protein sequence ID" value="RMV17604.1"/>
    <property type="molecule type" value="Genomic_DNA"/>
</dbReference>
<evidence type="ECO:0000313" key="1">
    <source>
        <dbReference type="EMBL" id="RMV14979.1"/>
    </source>
</evidence>
<name>A0A3M6AFM7_PSESS</name>
<dbReference type="EMBL" id="RBUM01000264">
    <property type="protein sequence ID" value="RMV14979.1"/>
    <property type="molecule type" value="Genomic_DNA"/>
</dbReference>
<dbReference type="AlphaFoldDB" id="A0A3M6AFM7"/>
<gene>
    <name evidence="2" type="ORF">ALP15_01185</name>
    <name evidence="3" type="ORF">ALP16_02730</name>
    <name evidence="1" type="ORF">ALP17_01697</name>
</gene>
<dbReference type="Proteomes" id="UP000272241">
    <property type="component" value="Unassembled WGS sequence"/>
</dbReference>
<accession>A0A3M6AFM7</accession>
<evidence type="ECO:0000313" key="6">
    <source>
        <dbReference type="Proteomes" id="UP000272703"/>
    </source>
</evidence>
<protein>
    <submittedName>
        <fullName evidence="2">Uncharacterized protein</fullName>
    </submittedName>
</protein>
<sequence>MDAEYDLTSTELALWQLPEAVVLAHLRSAIQTTPMTCLRHPHGFYVMLLKRTPQEEWRVHLWLEGERIISGMPARIHTHESHVKSRLLKGKLTNINYHAREVSTGGQPLYEVSYHGDKYVKDTSNLLRRTGTRLHLEEAARLEMIAGDRYMVERHTFHEAIVPANEVTITLICLHGHESGPVKVLGVDGHPEEIQFERTDVHPHDLLYAF</sequence>
<comment type="caution">
    <text evidence="2">The sequence shown here is derived from an EMBL/GenBank/DDBJ whole genome shotgun (WGS) entry which is preliminary data.</text>
</comment>
<evidence type="ECO:0000313" key="5">
    <source>
        <dbReference type="Proteomes" id="UP000272241"/>
    </source>
</evidence>